<evidence type="ECO:0000313" key="1">
    <source>
        <dbReference type="EMBL" id="KGM92141.1"/>
    </source>
</evidence>
<dbReference type="AlphaFoldDB" id="A0A0A0HVS0"/>
<accession>A0A0A0HVS0</accession>
<dbReference type="VEuPathDB" id="FungiDB:PADG_11677"/>
<organism evidence="1 2">
    <name type="scientific">Paracoccidioides brasiliensis (strain Pb18)</name>
    <dbReference type="NCBI Taxonomy" id="502780"/>
    <lineage>
        <taxon>Eukaryota</taxon>
        <taxon>Fungi</taxon>
        <taxon>Dikarya</taxon>
        <taxon>Ascomycota</taxon>
        <taxon>Pezizomycotina</taxon>
        <taxon>Eurotiomycetes</taxon>
        <taxon>Eurotiomycetidae</taxon>
        <taxon>Onygenales</taxon>
        <taxon>Ajellomycetaceae</taxon>
        <taxon>Paracoccidioides</taxon>
    </lineage>
</organism>
<dbReference type="Proteomes" id="UP000001628">
    <property type="component" value="Unassembled WGS sequence"/>
</dbReference>
<dbReference type="InParanoid" id="A0A0A0HVS0"/>
<keyword evidence="2" id="KW-1185">Reference proteome</keyword>
<name>A0A0A0HVS0_PARBD</name>
<gene>
    <name evidence="1" type="ORF">PADG_11677</name>
</gene>
<sequence length="68" mass="7952">MAELWAFWTGHLQAGIRRIGNGQKAIYTPSIKLKLSPYEEKLMAERFLWNLYDEPGNVSRIENFPINK</sequence>
<dbReference type="GeneID" id="22587574"/>
<protein>
    <submittedName>
        <fullName evidence="1">Uncharacterized protein</fullName>
    </submittedName>
</protein>
<reference evidence="1 2" key="1">
    <citation type="journal article" date="2011" name="PLoS Genet.">
        <title>Comparative genomic analysis of human fungal pathogens causing paracoccidioidomycosis.</title>
        <authorList>
            <person name="Desjardins C.A."/>
            <person name="Champion M.D."/>
            <person name="Holder J.W."/>
            <person name="Muszewska A."/>
            <person name="Goldberg J."/>
            <person name="Bailao A.M."/>
            <person name="Brigido M.M."/>
            <person name="Ferreira M.E."/>
            <person name="Garcia A.M."/>
            <person name="Grynberg M."/>
            <person name="Gujja S."/>
            <person name="Heiman D.I."/>
            <person name="Henn M.R."/>
            <person name="Kodira C.D."/>
            <person name="Leon-Narvaez H."/>
            <person name="Longo L.V."/>
            <person name="Ma L.J."/>
            <person name="Malavazi I."/>
            <person name="Matsuo A.L."/>
            <person name="Morais F.V."/>
            <person name="Pereira M."/>
            <person name="Rodriguez-Brito S."/>
            <person name="Sakthikumar S."/>
            <person name="Salem-Izacc S.M."/>
            <person name="Sykes S.M."/>
            <person name="Teixeira M.M."/>
            <person name="Vallejo M.C."/>
            <person name="Walter M.E."/>
            <person name="Yandava C."/>
            <person name="Young S."/>
            <person name="Zeng Q."/>
            <person name="Zucker J."/>
            <person name="Felipe M.S."/>
            <person name="Goldman G.H."/>
            <person name="Haas B.J."/>
            <person name="McEwen J.G."/>
            <person name="Nino-Vega G."/>
            <person name="Puccia R."/>
            <person name="San-Blas G."/>
            <person name="Soares C.M."/>
            <person name="Birren B.W."/>
            <person name="Cuomo C.A."/>
        </authorList>
    </citation>
    <scope>NUCLEOTIDE SEQUENCE [LARGE SCALE GENOMIC DNA]</scope>
    <source>
        <strain evidence="1 2">Pb18</strain>
    </source>
</reference>
<evidence type="ECO:0000313" key="2">
    <source>
        <dbReference type="Proteomes" id="UP000001628"/>
    </source>
</evidence>
<proteinExistence type="predicted"/>
<dbReference type="RefSeq" id="XP_010759907.1">
    <property type="nucleotide sequence ID" value="XM_010761605.1"/>
</dbReference>
<dbReference type="HOGENOM" id="CLU_2794636_0_0_1"/>
<dbReference type="KEGG" id="pbn:PADG_11677"/>
<dbReference type="EMBL" id="KN275960">
    <property type="protein sequence ID" value="KGM92141.1"/>
    <property type="molecule type" value="Genomic_DNA"/>
</dbReference>